<proteinExistence type="predicted"/>
<dbReference type="AlphaFoldDB" id="A0A699I4P2"/>
<comment type="caution">
    <text evidence="2">The sequence shown here is derived from an EMBL/GenBank/DDBJ whole genome shotgun (WGS) entry which is preliminary data.</text>
</comment>
<dbReference type="EMBL" id="BKCJ010260569">
    <property type="protein sequence ID" value="GEZ28110.1"/>
    <property type="molecule type" value="Genomic_DNA"/>
</dbReference>
<evidence type="ECO:0000256" key="1">
    <source>
        <dbReference type="SAM" id="MobiDB-lite"/>
    </source>
</evidence>
<accession>A0A699I4P2</accession>
<feature type="region of interest" description="Disordered" evidence="1">
    <location>
        <begin position="209"/>
        <end position="237"/>
    </location>
</feature>
<organism evidence="2">
    <name type="scientific">Tanacetum cinerariifolium</name>
    <name type="common">Dalmatian daisy</name>
    <name type="synonym">Chrysanthemum cinerariifolium</name>
    <dbReference type="NCBI Taxonomy" id="118510"/>
    <lineage>
        <taxon>Eukaryota</taxon>
        <taxon>Viridiplantae</taxon>
        <taxon>Streptophyta</taxon>
        <taxon>Embryophyta</taxon>
        <taxon>Tracheophyta</taxon>
        <taxon>Spermatophyta</taxon>
        <taxon>Magnoliopsida</taxon>
        <taxon>eudicotyledons</taxon>
        <taxon>Gunneridae</taxon>
        <taxon>Pentapetalae</taxon>
        <taxon>asterids</taxon>
        <taxon>campanulids</taxon>
        <taxon>Asterales</taxon>
        <taxon>Asteraceae</taxon>
        <taxon>Asteroideae</taxon>
        <taxon>Anthemideae</taxon>
        <taxon>Anthemidinae</taxon>
        <taxon>Tanacetum</taxon>
    </lineage>
</organism>
<reference evidence="2" key="1">
    <citation type="journal article" date="2019" name="Sci. Rep.">
        <title>Draft genome of Tanacetum cinerariifolium, the natural source of mosquito coil.</title>
        <authorList>
            <person name="Yamashiro T."/>
            <person name="Shiraishi A."/>
            <person name="Satake H."/>
            <person name="Nakayama K."/>
        </authorList>
    </citation>
    <scope>NUCLEOTIDE SEQUENCE</scope>
</reference>
<protein>
    <submittedName>
        <fullName evidence="2">Uncharacterized protein</fullName>
    </submittedName>
</protein>
<name>A0A699I4P2_TANCI</name>
<feature type="region of interest" description="Disordered" evidence="1">
    <location>
        <begin position="93"/>
        <end position="114"/>
    </location>
</feature>
<sequence>MRLSTNDLVSVVTSVSAASEKILVFSLPNVDTLSNAVIYSFFASQSNSPQLDNDNLKQIDADGLKEMDLKWQMAMLTVRARKGHFARKCRSPKDIRRNGAAEPQRGNVPVETSTSNALVSQCDGVGNYDWSFQAEEEPTDYALMAFRSSSSSSSDNESDDSLPPSLIYDRYHSGDGYHVVPPLYRGTFMPPKPDLVFHDAPTINETDHTAFNVDLSPTKPEKDLPYTHRPSAPIIKD</sequence>
<evidence type="ECO:0000313" key="2">
    <source>
        <dbReference type="EMBL" id="GEZ28110.1"/>
    </source>
</evidence>
<gene>
    <name evidence="2" type="ORF">Tci_500083</name>
</gene>